<organism evidence="1 2">
    <name type="scientific">Mus spicilegus</name>
    <name type="common">Mound-building mouse</name>
    <dbReference type="NCBI Taxonomy" id="10103"/>
    <lineage>
        <taxon>Eukaryota</taxon>
        <taxon>Metazoa</taxon>
        <taxon>Chordata</taxon>
        <taxon>Craniata</taxon>
        <taxon>Vertebrata</taxon>
        <taxon>Euteleostomi</taxon>
        <taxon>Mammalia</taxon>
        <taxon>Eutheria</taxon>
        <taxon>Euarchontoglires</taxon>
        <taxon>Glires</taxon>
        <taxon>Rodentia</taxon>
        <taxon>Myomorpha</taxon>
        <taxon>Muroidea</taxon>
        <taxon>Muridae</taxon>
        <taxon>Murinae</taxon>
        <taxon>Mus</taxon>
        <taxon>Mus</taxon>
    </lineage>
</organism>
<dbReference type="Ensembl" id="ENSMSIT00000025357.1">
    <property type="protein sequence ID" value="ENSMSIP00000020093.1"/>
    <property type="gene ID" value="ENSMSIG00000017062.1"/>
</dbReference>
<reference evidence="1" key="1">
    <citation type="submission" date="2025-08" db="UniProtKB">
        <authorList>
            <consortium name="Ensembl"/>
        </authorList>
    </citation>
    <scope>IDENTIFICATION</scope>
</reference>
<name>A0A8C6HFK4_MUSSI</name>
<protein>
    <submittedName>
        <fullName evidence="1">Uncharacterized protein</fullName>
    </submittedName>
</protein>
<dbReference type="Proteomes" id="UP000694415">
    <property type="component" value="Unplaced"/>
</dbReference>
<dbReference type="AlphaFoldDB" id="A0A8C6HFK4"/>
<reference evidence="1" key="2">
    <citation type="submission" date="2025-09" db="UniProtKB">
        <authorList>
            <consortium name="Ensembl"/>
        </authorList>
    </citation>
    <scope>IDENTIFICATION</scope>
</reference>
<sequence length="154" mass="18314">MNKEFSPEKYQMAEKHLKKCSTSLIIRKMQIKTTLRFHLTPVRMAKIKNSGDSRCWHGCGERGTLLHCWWDCRLVQPLWKSVWRFLRKLHIVLPKDPAIPLLGIYPEDVPTCKKDTCSTMFIAALFIIARSWKEPRCPSTEEWIQKMWYIYTIE</sequence>
<keyword evidence="2" id="KW-1185">Reference proteome</keyword>
<evidence type="ECO:0000313" key="1">
    <source>
        <dbReference type="Ensembl" id="ENSMSIP00000020093.1"/>
    </source>
</evidence>
<dbReference type="GeneTree" id="ENSGT01150000286916"/>
<evidence type="ECO:0000313" key="2">
    <source>
        <dbReference type="Proteomes" id="UP000694415"/>
    </source>
</evidence>
<proteinExistence type="predicted"/>
<accession>A0A8C6HFK4</accession>